<dbReference type="Pfam" id="PF26622">
    <property type="entry name" value="DUF8199"/>
    <property type="match status" value="1"/>
</dbReference>
<keyword evidence="2" id="KW-1185">Reference proteome</keyword>
<dbReference type="AlphaFoldDB" id="A0A4R6TQ95"/>
<protein>
    <submittedName>
        <fullName evidence="1">Uncharacterized protein</fullName>
    </submittedName>
</protein>
<organism evidence="1 2">
    <name type="scientific">Zeaxanthinibacter enoshimensis</name>
    <dbReference type="NCBI Taxonomy" id="392009"/>
    <lineage>
        <taxon>Bacteria</taxon>
        <taxon>Pseudomonadati</taxon>
        <taxon>Bacteroidota</taxon>
        <taxon>Flavobacteriia</taxon>
        <taxon>Flavobacteriales</taxon>
        <taxon>Flavobacteriaceae</taxon>
        <taxon>Zeaxanthinibacter</taxon>
    </lineage>
</organism>
<gene>
    <name evidence="1" type="ORF">CLV82_0106</name>
</gene>
<evidence type="ECO:0000313" key="2">
    <source>
        <dbReference type="Proteomes" id="UP000295468"/>
    </source>
</evidence>
<dbReference type="NCBIfam" id="NF047658">
    <property type="entry name" value="HYC_CC_PP"/>
    <property type="match status" value="1"/>
</dbReference>
<dbReference type="OrthoDB" id="1493875at2"/>
<accession>A0A4R6TQ95</accession>
<comment type="caution">
    <text evidence="1">The sequence shown here is derived from an EMBL/GenBank/DDBJ whole genome shotgun (WGS) entry which is preliminary data.</text>
</comment>
<dbReference type="InterPro" id="IPR058060">
    <property type="entry name" value="HYC_CC_PP"/>
</dbReference>
<sequence length="126" mass="14432">MAFVVMLSTVSFTVDMHFCGDSLVSLTLLKEAKNCGMEMQEHAASCEEMIAAKSCCTDKEFVKEGQKELKKSYQQIAAERITILFPHYFAYLHNIIIPENKPLRLEDYSPPLLSEDLKILYETYLI</sequence>
<proteinExistence type="predicted"/>
<name>A0A4R6TQ95_9FLAO</name>
<dbReference type="Proteomes" id="UP000295468">
    <property type="component" value="Unassembled WGS sequence"/>
</dbReference>
<reference evidence="1 2" key="1">
    <citation type="submission" date="2019-03" db="EMBL/GenBank/DDBJ databases">
        <title>Genomic Encyclopedia of Archaeal and Bacterial Type Strains, Phase II (KMG-II): from individual species to whole genera.</title>
        <authorList>
            <person name="Goeker M."/>
        </authorList>
    </citation>
    <scope>NUCLEOTIDE SEQUENCE [LARGE SCALE GENOMIC DNA]</scope>
    <source>
        <strain evidence="1 2">DSM 18435</strain>
    </source>
</reference>
<dbReference type="InterPro" id="IPR058512">
    <property type="entry name" value="DUF8199"/>
</dbReference>
<evidence type="ECO:0000313" key="1">
    <source>
        <dbReference type="EMBL" id="TDQ32283.1"/>
    </source>
</evidence>
<dbReference type="RefSeq" id="WP_133642361.1">
    <property type="nucleotide sequence ID" value="NZ_SNYI01000001.1"/>
</dbReference>
<dbReference type="EMBL" id="SNYI01000001">
    <property type="protein sequence ID" value="TDQ32283.1"/>
    <property type="molecule type" value="Genomic_DNA"/>
</dbReference>